<evidence type="ECO:0000313" key="3">
    <source>
        <dbReference type="Proteomes" id="UP000192656"/>
    </source>
</evidence>
<keyword evidence="2" id="KW-0808">Transferase</keyword>
<dbReference type="GO" id="GO:0016740">
    <property type="term" value="F:transferase activity"/>
    <property type="evidence" value="ECO:0007669"/>
    <property type="project" value="UniProtKB-KW"/>
</dbReference>
<dbReference type="EMBL" id="FWXR01000026">
    <property type="protein sequence ID" value="SMD09614.1"/>
    <property type="molecule type" value="Genomic_DNA"/>
</dbReference>
<feature type="region of interest" description="Disordered" evidence="1">
    <location>
        <begin position="387"/>
        <end position="408"/>
    </location>
</feature>
<keyword evidence="3" id="KW-1185">Reference proteome</keyword>
<proteinExistence type="predicted"/>
<protein>
    <submittedName>
        <fullName evidence="2">Glycosyl transferases group 1</fullName>
    </submittedName>
</protein>
<dbReference type="OrthoDB" id="8432722at2"/>
<dbReference type="STRING" id="937218.SAMN06297251_12635"/>
<dbReference type="SUPFAM" id="SSF53756">
    <property type="entry name" value="UDP-Glycosyltransferase/glycogen phosphorylase"/>
    <property type="match status" value="1"/>
</dbReference>
<organism evidence="2 3">
    <name type="scientific">Fulvimarina manganoxydans</name>
    <dbReference type="NCBI Taxonomy" id="937218"/>
    <lineage>
        <taxon>Bacteria</taxon>
        <taxon>Pseudomonadati</taxon>
        <taxon>Pseudomonadota</taxon>
        <taxon>Alphaproteobacteria</taxon>
        <taxon>Hyphomicrobiales</taxon>
        <taxon>Aurantimonadaceae</taxon>
        <taxon>Fulvimarina</taxon>
    </lineage>
</organism>
<accession>A0A1W2EIU8</accession>
<evidence type="ECO:0000256" key="1">
    <source>
        <dbReference type="SAM" id="MobiDB-lite"/>
    </source>
</evidence>
<dbReference type="AlphaFoldDB" id="A0A1W2EIU8"/>
<dbReference type="RefSeq" id="WP_084412304.1">
    <property type="nucleotide sequence ID" value="NZ_FWXR01000026.1"/>
</dbReference>
<sequence>MHILVVSSLLPDPNPSTGFEIANRAILEAYRRQGVRLTFVGYRRPDAAIPADSICLGELAIENAGASTLRKAAWVGAALGRHMPVCVAKVARLSEAEMRAAVLKAGPFDAVVVSSIQMLAAYPFLMRDHPCAYVAHNVEHRSASENAANAETIVDRLLYRREAALLKSLEAEACAKADVVHVLSEADKTGLGLDDDPRAITLPLVVGRHPAPDDGMRHQDVGLIGTWSWAPNRIGLVWFLEEVAPLLPGGIDVAIAGRLDDNLPSVPKNARLLGRVESAEDFVRGSRVLALATKAGTGIQLKTLEAFEEGMPAVATSRALRGVTRMPANVRLANSAHDFASALTDLVQAERAGEIGRLDGRAFAKAQEAGLDKAIAAGLALLNGDKARAGSSSAQRPHPSPEPYSEVA</sequence>
<name>A0A1W2EIU8_9HYPH</name>
<gene>
    <name evidence="2" type="ORF">SAMN06297251_12635</name>
</gene>
<reference evidence="2 3" key="1">
    <citation type="submission" date="2017-04" db="EMBL/GenBank/DDBJ databases">
        <authorList>
            <person name="Afonso C.L."/>
            <person name="Miller P.J."/>
            <person name="Scott M.A."/>
            <person name="Spackman E."/>
            <person name="Goraichik I."/>
            <person name="Dimitrov K.M."/>
            <person name="Suarez D.L."/>
            <person name="Swayne D.E."/>
        </authorList>
    </citation>
    <scope>NUCLEOTIDE SEQUENCE [LARGE SCALE GENOMIC DNA]</scope>
    <source>
        <strain evidence="2 3">CGMCC 1.10972</strain>
    </source>
</reference>
<dbReference type="Pfam" id="PF13692">
    <property type="entry name" value="Glyco_trans_1_4"/>
    <property type="match status" value="1"/>
</dbReference>
<dbReference type="Proteomes" id="UP000192656">
    <property type="component" value="Unassembled WGS sequence"/>
</dbReference>
<evidence type="ECO:0000313" key="2">
    <source>
        <dbReference type="EMBL" id="SMD09614.1"/>
    </source>
</evidence>